<name>A0A4Y9YW35_9AGAM</name>
<dbReference type="Pfam" id="PF00135">
    <property type="entry name" value="COesterase"/>
    <property type="match status" value="1"/>
</dbReference>
<evidence type="ECO:0000256" key="3">
    <source>
        <dbReference type="RuleBase" id="RU361235"/>
    </source>
</evidence>
<evidence type="ECO:0000256" key="1">
    <source>
        <dbReference type="ARBA" id="ARBA00005964"/>
    </source>
</evidence>
<comment type="caution">
    <text evidence="5">The sequence shown here is derived from an EMBL/GenBank/DDBJ whole genome shotgun (WGS) entry which is preliminary data.</text>
</comment>
<dbReference type="STRING" id="205917.A0A4Y9YW35"/>
<dbReference type="InterPro" id="IPR029058">
    <property type="entry name" value="AB_hydrolase_fold"/>
</dbReference>
<sequence length="542" mass="58717">MLGRAVATSLLLLVSRISARDIHPNVVDVGYATYRGNQSFPNTVAYLGIPYAEPPLGDRRWRVALPLNTDRIQDSARGQVVDATQYPDFCVQGSTGAGDAGGAGSEDCLKVNIYAPSGAKSGSNFPVLVYFHGGGYVYGNPRNWPFDHWIHQSPNVVIVSVYYRLDAFGFLAVDQFSDSTHGDLNVGFQDQVQALKWVKQYISAFGGNPGEVTINGESAGGSSVELHLTARQEESLFSRAIAQSVYRTPVPTVEQQRPLFDFFAEAAGCGSGSVTDQLSCLRSASISALARAQDNASFGSFDGPYNSFHPVQDGKLITGHPTTALLNGQFTHVPLIVGSTSNETLSGGTDIRSALQAFFPSLSNSSLSQYLEIYPASDFDNDDQRFEVATGESELICARALMGAAAAQHSQTFTYRYNQPNPTTSNPTVVSHAAENWMMFLGTNTGFNGSTTFSPMTPIQDAFAEELIAYWLSFVRSGNPNTYKLPRSPTWAPYASGSKVRIVLQQGPANSTTISSSFIEAEPEKERERCQFVASKVNEEEN</sequence>
<keyword evidence="6" id="KW-1185">Reference proteome</keyword>
<evidence type="ECO:0000256" key="2">
    <source>
        <dbReference type="ARBA" id="ARBA00022801"/>
    </source>
</evidence>
<evidence type="ECO:0000259" key="4">
    <source>
        <dbReference type="Pfam" id="PF00135"/>
    </source>
</evidence>
<reference evidence="5 6" key="1">
    <citation type="submission" date="2019-02" db="EMBL/GenBank/DDBJ databases">
        <title>Genome sequencing of the rare red list fungi Dentipellis fragilis.</title>
        <authorList>
            <person name="Buettner E."/>
            <person name="Kellner H."/>
        </authorList>
    </citation>
    <scope>NUCLEOTIDE SEQUENCE [LARGE SCALE GENOMIC DNA]</scope>
    <source>
        <strain evidence="5 6">DSM 105465</strain>
    </source>
</reference>
<dbReference type="EC" id="3.1.1.-" evidence="3"/>
<dbReference type="PROSITE" id="PS00122">
    <property type="entry name" value="CARBOXYLESTERASE_B_1"/>
    <property type="match status" value="1"/>
</dbReference>
<evidence type="ECO:0000313" key="5">
    <source>
        <dbReference type="EMBL" id="TFY65960.1"/>
    </source>
</evidence>
<protein>
    <recommendedName>
        <fullName evidence="3">Carboxylic ester hydrolase</fullName>
        <ecNumber evidence="3">3.1.1.-</ecNumber>
    </recommendedName>
</protein>
<dbReference type="InterPro" id="IPR050309">
    <property type="entry name" value="Type-B_Carboxylest/Lipase"/>
</dbReference>
<dbReference type="AlphaFoldDB" id="A0A4Y9YW35"/>
<comment type="similarity">
    <text evidence="1 3">Belongs to the type-B carboxylesterase/lipase family.</text>
</comment>
<dbReference type="InterPro" id="IPR019826">
    <property type="entry name" value="Carboxylesterase_B_AS"/>
</dbReference>
<dbReference type="PANTHER" id="PTHR11559">
    <property type="entry name" value="CARBOXYLESTERASE"/>
    <property type="match status" value="1"/>
</dbReference>
<keyword evidence="2 3" id="KW-0378">Hydrolase</keyword>
<dbReference type="GO" id="GO:0016787">
    <property type="term" value="F:hydrolase activity"/>
    <property type="evidence" value="ECO:0007669"/>
    <property type="project" value="UniProtKB-KW"/>
</dbReference>
<dbReference type="SUPFAM" id="SSF53474">
    <property type="entry name" value="alpha/beta-Hydrolases"/>
    <property type="match status" value="1"/>
</dbReference>
<dbReference type="Proteomes" id="UP000298327">
    <property type="component" value="Unassembled WGS sequence"/>
</dbReference>
<evidence type="ECO:0000313" key="6">
    <source>
        <dbReference type="Proteomes" id="UP000298327"/>
    </source>
</evidence>
<feature type="chain" id="PRO_5021447273" description="Carboxylic ester hydrolase" evidence="3">
    <location>
        <begin position="20"/>
        <end position="542"/>
    </location>
</feature>
<keyword evidence="3" id="KW-0732">Signal</keyword>
<dbReference type="Gene3D" id="3.40.50.1820">
    <property type="entry name" value="alpha/beta hydrolase"/>
    <property type="match status" value="1"/>
</dbReference>
<dbReference type="OrthoDB" id="408631at2759"/>
<feature type="signal peptide" evidence="3">
    <location>
        <begin position="1"/>
        <end position="19"/>
    </location>
</feature>
<gene>
    <name evidence="5" type="ORF">EVG20_g5126</name>
</gene>
<dbReference type="EMBL" id="SEOQ01000291">
    <property type="protein sequence ID" value="TFY65960.1"/>
    <property type="molecule type" value="Genomic_DNA"/>
</dbReference>
<accession>A0A4Y9YW35</accession>
<dbReference type="InterPro" id="IPR002018">
    <property type="entry name" value="CarbesteraseB"/>
</dbReference>
<organism evidence="5 6">
    <name type="scientific">Dentipellis fragilis</name>
    <dbReference type="NCBI Taxonomy" id="205917"/>
    <lineage>
        <taxon>Eukaryota</taxon>
        <taxon>Fungi</taxon>
        <taxon>Dikarya</taxon>
        <taxon>Basidiomycota</taxon>
        <taxon>Agaricomycotina</taxon>
        <taxon>Agaricomycetes</taxon>
        <taxon>Russulales</taxon>
        <taxon>Hericiaceae</taxon>
        <taxon>Dentipellis</taxon>
    </lineage>
</organism>
<feature type="domain" description="Carboxylesterase type B" evidence="4">
    <location>
        <begin position="26"/>
        <end position="499"/>
    </location>
</feature>
<proteinExistence type="inferred from homology"/>